<dbReference type="InterPro" id="IPR015168">
    <property type="entry name" value="SsuA/THI5"/>
</dbReference>
<accession>A0ABW7AP31</accession>
<dbReference type="Gene3D" id="3.40.190.10">
    <property type="entry name" value="Periplasmic binding protein-like II"/>
    <property type="match status" value="2"/>
</dbReference>
<dbReference type="RefSeq" id="WP_393173054.1">
    <property type="nucleotide sequence ID" value="NZ_JBICRM010000031.1"/>
</dbReference>
<keyword evidence="3 4" id="KW-0732">Signal</keyword>
<feature type="domain" description="Solute-binding protein family 3/N-terminal" evidence="5">
    <location>
        <begin position="58"/>
        <end position="278"/>
    </location>
</feature>
<evidence type="ECO:0000313" key="7">
    <source>
        <dbReference type="Proteomes" id="UP001603978"/>
    </source>
</evidence>
<evidence type="ECO:0000256" key="1">
    <source>
        <dbReference type="ARBA" id="ARBA00004418"/>
    </source>
</evidence>
<reference evidence="6 7" key="1">
    <citation type="submission" date="2024-10" db="EMBL/GenBank/DDBJ databases">
        <authorList>
            <person name="Topkara A.R."/>
            <person name="Saygin H."/>
        </authorList>
    </citation>
    <scope>NUCLEOTIDE SEQUENCE [LARGE SCALE GENOMIC DNA]</scope>
    <source>
        <strain evidence="6 7">M3C6</strain>
    </source>
</reference>
<dbReference type="PANTHER" id="PTHR30024:SF47">
    <property type="entry name" value="TAURINE-BINDING PERIPLASMIC PROTEIN"/>
    <property type="match status" value="1"/>
</dbReference>
<keyword evidence="7" id="KW-1185">Reference proteome</keyword>
<dbReference type="Proteomes" id="UP001603978">
    <property type="component" value="Unassembled WGS sequence"/>
</dbReference>
<dbReference type="SMART" id="SM00062">
    <property type="entry name" value="PBPb"/>
    <property type="match status" value="1"/>
</dbReference>
<comment type="caution">
    <text evidence="6">The sequence shown here is derived from an EMBL/GenBank/DDBJ whole genome shotgun (WGS) entry which is preliminary data.</text>
</comment>
<sequence>MKAGRLRGVCALLLALFLITACSDYPGDLSGGGSGTSGGGDGLTRIKVSDTAGMPAAFLTYGVQRGFFKAEGLDVQMQTSAGGAAVIPALLNGGLDVAGSNVVSAVIAMNRGLPLTMVGSGTSTSDDPDQDFSGIAVPAGSTVTSAAGLNGKRIAVNTLRNINDIVIDASIRKTGVAPVGVKYVEMGFPDMLPALERGDVDAAMLIEPFLTMARTAGMRVVADPYSDARRGLQIGTFLMSADKARQNPRLVSAFQAGVRRTAESIRRDPAAFRTALPKIAGLKPELAEKIHLPHWNGTTDRASVDLIATSMRRLRLTDRSFDQTRHVLK</sequence>
<evidence type="ECO:0000256" key="4">
    <source>
        <dbReference type="SAM" id="SignalP"/>
    </source>
</evidence>
<dbReference type="SUPFAM" id="SSF53850">
    <property type="entry name" value="Periplasmic binding protein-like II"/>
    <property type="match status" value="1"/>
</dbReference>
<evidence type="ECO:0000313" key="6">
    <source>
        <dbReference type="EMBL" id="MFG1708824.1"/>
    </source>
</evidence>
<evidence type="ECO:0000256" key="3">
    <source>
        <dbReference type="ARBA" id="ARBA00022729"/>
    </source>
</evidence>
<protein>
    <submittedName>
        <fullName evidence="6">ABC transporter substrate-binding protein</fullName>
    </submittedName>
</protein>
<dbReference type="Pfam" id="PF09084">
    <property type="entry name" value="NMT1"/>
    <property type="match status" value="1"/>
</dbReference>
<name>A0ABW7AP31_9ACTN</name>
<proteinExistence type="inferred from homology"/>
<dbReference type="PROSITE" id="PS51257">
    <property type="entry name" value="PROKAR_LIPOPROTEIN"/>
    <property type="match status" value="1"/>
</dbReference>
<organism evidence="6 7">
    <name type="scientific">Nonomuraea marmarensis</name>
    <dbReference type="NCBI Taxonomy" id="3351344"/>
    <lineage>
        <taxon>Bacteria</taxon>
        <taxon>Bacillati</taxon>
        <taxon>Actinomycetota</taxon>
        <taxon>Actinomycetes</taxon>
        <taxon>Streptosporangiales</taxon>
        <taxon>Streptosporangiaceae</taxon>
        <taxon>Nonomuraea</taxon>
    </lineage>
</organism>
<feature type="signal peptide" evidence="4">
    <location>
        <begin position="1"/>
        <end position="26"/>
    </location>
</feature>
<evidence type="ECO:0000256" key="2">
    <source>
        <dbReference type="ARBA" id="ARBA00010742"/>
    </source>
</evidence>
<evidence type="ECO:0000259" key="5">
    <source>
        <dbReference type="SMART" id="SM00062"/>
    </source>
</evidence>
<comment type="subcellular location">
    <subcellularLocation>
        <location evidence="1">Periplasm</location>
    </subcellularLocation>
</comment>
<feature type="chain" id="PRO_5045498713" evidence="4">
    <location>
        <begin position="27"/>
        <end position="329"/>
    </location>
</feature>
<comment type="similarity">
    <text evidence="2">Belongs to the bacterial solute-binding protein SsuA/TauA family.</text>
</comment>
<dbReference type="InterPro" id="IPR001638">
    <property type="entry name" value="Solute-binding_3/MltF_N"/>
</dbReference>
<dbReference type="EMBL" id="JBICRM010000031">
    <property type="protein sequence ID" value="MFG1708824.1"/>
    <property type="molecule type" value="Genomic_DNA"/>
</dbReference>
<dbReference type="PANTHER" id="PTHR30024">
    <property type="entry name" value="ALIPHATIC SULFONATES-BINDING PROTEIN-RELATED"/>
    <property type="match status" value="1"/>
</dbReference>
<gene>
    <name evidence="6" type="ORF">ACFLIM_37070</name>
</gene>